<dbReference type="PANTHER" id="PTHR33321">
    <property type="match status" value="1"/>
</dbReference>
<dbReference type="InterPro" id="IPR007541">
    <property type="entry name" value="Uncharacterised_BSP"/>
</dbReference>
<reference evidence="3" key="1">
    <citation type="journal article" date="2016" name="Nat. Biotechnol.">
        <title>Sequencing wild and cultivated cassava and related species reveals extensive interspecific hybridization and genetic diversity.</title>
        <authorList>
            <person name="Bredeson J.V."/>
            <person name="Lyons J.B."/>
            <person name="Prochnik S.E."/>
            <person name="Wu G.A."/>
            <person name="Ha C.M."/>
            <person name="Edsinger-Gonzales E."/>
            <person name="Grimwood J."/>
            <person name="Schmutz J."/>
            <person name="Rabbi I.Y."/>
            <person name="Egesi C."/>
            <person name="Nauluvula P."/>
            <person name="Lebot V."/>
            <person name="Ndunguru J."/>
            <person name="Mkamilo G."/>
            <person name="Bart R.S."/>
            <person name="Setter T.L."/>
            <person name="Gleadow R.M."/>
            <person name="Kulakow P."/>
            <person name="Ferguson M.E."/>
            <person name="Rounsley S."/>
            <person name="Rokhsar D.S."/>
        </authorList>
    </citation>
    <scope>NUCLEOTIDE SEQUENCE [LARGE SCALE GENOMIC DNA]</scope>
    <source>
        <strain evidence="3">cv. AM560-2</strain>
    </source>
</reference>
<dbReference type="AlphaFoldDB" id="A0A2C9VLA7"/>
<dbReference type="OrthoDB" id="891726at2759"/>
<organism evidence="2 3">
    <name type="scientific">Manihot esculenta</name>
    <name type="common">Cassava</name>
    <name type="synonym">Jatropha manihot</name>
    <dbReference type="NCBI Taxonomy" id="3983"/>
    <lineage>
        <taxon>Eukaryota</taxon>
        <taxon>Viridiplantae</taxon>
        <taxon>Streptophyta</taxon>
        <taxon>Embryophyta</taxon>
        <taxon>Tracheophyta</taxon>
        <taxon>Spermatophyta</taxon>
        <taxon>Magnoliopsida</taxon>
        <taxon>eudicotyledons</taxon>
        <taxon>Gunneridae</taxon>
        <taxon>Pentapetalae</taxon>
        <taxon>rosids</taxon>
        <taxon>fabids</taxon>
        <taxon>Malpighiales</taxon>
        <taxon>Euphorbiaceae</taxon>
        <taxon>Crotonoideae</taxon>
        <taxon>Manihoteae</taxon>
        <taxon>Manihot</taxon>
    </lineage>
</organism>
<feature type="signal peptide" evidence="1">
    <location>
        <begin position="1"/>
        <end position="21"/>
    </location>
</feature>
<evidence type="ECO:0008006" key="4">
    <source>
        <dbReference type="Google" id="ProtNLM"/>
    </source>
</evidence>
<dbReference type="EMBL" id="CM004393">
    <property type="protein sequence ID" value="OAY45561.1"/>
    <property type="molecule type" value="Genomic_DNA"/>
</dbReference>
<evidence type="ECO:0000313" key="3">
    <source>
        <dbReference type="Proteomes" id="UP000091857"/>
    </source>
</evidence>
<keyword evidence="3" id="KW-1185">Reference proteome</keyword>
<proteinExistence type="predicted"/>
<dbReference type="STRING" id="3983.A0A2C9VLA7"/>
<dbReference type="Pfam" id="PF04450">
    <property type="entry name" value="BSP"/>
    <property type="match status" value="1"/>
</dbReference>
<dbReference type="PANTHER" id="PTHR33321:SF12">
    <property type="entry name" value="PLANT BASIC SECRETORY PROTEIN (BSP) FAMILY PROTEIN"/>
    <property type="match status" value="1"/>
</dbReference>
<accession>A0A2C9VLA7</accession>
<comment type="caution">
    <text evidence="2">The sequence shown here is derived from an EMBL/GenBank/DDBJ whole genome shotgun (WGS) entry which is preliminary data.</text>
</comment>
<dbReference type="Gramene" id="Manes.07G071600.1.v8.1">
    <property type="protein sequence ID" value="Manes.07G071600.1.v8.1.CDS.1"/>
    <property type="gene ID" value="Manes.07G071600.v8.1"/>
</dbReference>
<feature type="chain" id="PRO_5013016790" description="Plant basic secretory protein (BSP) family protein" evidence="1">
    <location>
        <begin position="22"/>
        <end position="225"/>
    </location>
</feature>
<evidence type="ECO:0000313" key="2">
    <source>
        <dbReference type="EMBL" id="OAY45561.1"/>
    </source>
</evidence>
<keyword evidence="1" id="KW-0732">Signal</keyword>
<sequence>MSPLQLFYIFIVLATFAPIQAIQYQLINNATGTPGGTRFEYEIGIPCSKQTLEFATNFIWQTFKQSDEGDRKNYEEVTMVVESFVGAAAYVLSNTINVNSDYIANYQGDVKNEVIGLLYHETTHVWQWFSNNEAPSGLIEGIADYVRLKAALAPLNWVKRGSGARRDEGYAVTAYFLEYCNWLKEGFVAELNALMKDSYSDDFFMQLLGKSVDELWNDYKSLYGN</sequence>
<dbReference type="Proteomes" id="UP000091857">
    <property type="component" value="Chromosome 7"/>
</dbReference>
<protein>
    <recommendedName>
        <fullName evidence="4">Plant basic secretory protein (BSP) family protein</fullName>
    </recommendedName>
</protein>
<name>A0A2C9VLA7_MANES</name>
<evidence type="ECO:0000256" key="1">
    <source>
        <dbReference type="SAM" id="SignalP"/>
    </source>
</evidence>
<gene>
    <name evidence="2" type="ORF">MANES_07G071600v8</name>
</gene>